<dbReference type="PANTHER" id="PTHR43867:SF2">
    <property type="entry name" value="CELLULOSE SYNTHASE CATALYTIC SUBUNIT A [UDP-FORMING]"/>
    <property type="match status" value="1"/>
</dbReference>
<keyword evidence="4 8" id="KW-0812">Transmembrane</keyword>
<dbReference type="InterPro" id="IPR001173">
    <property type="entry name" value="Glyco_trans_2-like"/>
</dbReference>
<dbReference type="Proteomes" id="UP000541558">
    <property type="component" value="Unassembled WGS sequence"/>
</dbReference>
<proteinExistence type="predicted"/>
<evidence type="ECO:0000256" key="1">
    <source>
        <dbReference type="ARBA" id="ARBA00004141"/>
    </source>
</evidence>
<dbReference type="Pfam" id="PF00535">
    <property type="entry name" value="Glycos_transf_2"/>
    <property type="match status" value="1"/>
</dbReference>
<dbReference type="PANTHER" id="PTHR43867">
    <property type="entry name" value="CELLULOSE SYNTHASE CATALYTIC SUBUNIT A [UDP-FORMING]"/>
    <property type="match status" value="1"/>
</dbReference>
<evidence type="ECO:0000313" key="11">
    <source>
        <dbReference type="Proteomes" id="UP000541558"/>
    </source>
</evidence>
<feature type="compositionally biased region" description="Polar residues" evidence="7">
    <location>
        <begin position="150"/>
        <end position="164"/>
    </location>
</feature>
<organism evidence="10 11">
    <name type="scientific">Ephemerocybe angulata</name>
    <dbReference type="NCBI Taxonomy" id="980116"/>
    <lineage>
        <taxon>Eukaryota</taxon>
        <taxon>Fungi</taxon>
        <taxon>Dikarya</taxon>
        <taxon>Basidiomycota</taxon>
        <taxon>Agaricomycotina</taxon>
        <taxon>Agaricomycetes</taxon>
        <taxon>Agaricomycetidae</taxon>
        <taxon>Agaricales</taxon>
        <taxon>Agaricineae</taxon>
        <taxon>Psathyrellaceae</taxon>
        <taxon>Ephemerocybe</taxon>
    </lineage>
</organism>
<feature type="transmembrane region" description="Helical" evidence="8">
    <location>
        <begin position="391"/>
        <end position="416"/>
    </location>
</feature>
<dbReference type="CDD" id="cd06421">
    <property type="entry name" value="CESA_CelA_like"/>
    <property type="match status" value="1"/>
</dbReference>
<feature type="transmembrane region" description="Helical" evidence="8">
    <location>
        <begin position="719"/>
        <end position="740"/>
    </location>
</feature>
<dbReference type="EMBL" id="JAACJK010000167">
    <property type="protein sequence ID" value="KAF5323031.1"/>
    <property type="molecule type" value="Genomic_DNA"/>
</dbReference>
<feature type="transmembrane region" description="Helical" evidence="8">
    <location>
        <begin position="800"/>
        <end position="823"/>
    </location>
</feature>
<dbReference type="OrthoDB" id="72851at2759"/>
<comment type="caution">
    <text evidence="10">The sequence shown here is derived from an EMBL/GenBank/DDBJ whole genome shotgun (WGS) entry which is preliminary data.</text>
</comment>
<feature type="transmembrane region" description="Helical" evidence="8">
    <location>
        <begin position="365"/>
        <end position="385"/>
    </location>
</feature>
<sequence length="853" mass="96549">MRGAVVCATLQGTTSSPSHHSSPTIPSPRFLPPSCAMATAHSFDSLVRFRLKDAPSKSAATCTLTLENDSDPLFGEEPAFRFTFAVDLDDEVLDEKKAVRWLETRLETCQVEPVDVDETHHLGPQTMEKISYTVKNMAELWVKAHDNQDSVFSPSSSTTTLNDISSDEDGSPHLRRRESYLSEIAGTSSTPGRFSLTLLPSGPSTPTAAGGHWVDSDQRNTLVDDSFIEQLSSVKWEQVWASAEHKSYDTHILPTPITPPESALILPPPPIPAHPVRAPSLISTEDRDPPAPPAVEDAPVRVKLEEWTPPVEEAPVYRWYQVYRSKKRLSNVKPTIAVLADETVVVLPSPPTDTEKYLYERTRRLPLYLGGAFSFCSVSTGMWLFVTASRYYVWIAPFIAYIQIYLCISYFVGFCGRDFDMEGHKKIVEDFPVKADEKCELIDVYLPCCKEPLEVLENTYRYVSRIDYPNFKVWVLDDGGMESVKRLATAYGFNYITRDNKPHLKKAGNLRYAFTRTDGDFFMIFDADFCPRADILKEMLPRMRHDPKIAIVQTPQFFRCRPEQTWVEQGASATQEYFYRVVQVNRDRFGASICVGSNALYRREALAPVGGTAEIGHSEDVHTGFYALTRGWTLKYLPLALACGVSPDTPAACFSQQMRWCSGSSYLLTNPDFWKSSLTKVQKICYLSGMLYYSGSALSIFVIALPGLLLVWIDPGLVFWYNFLFAVPSLLYTSCLVRVWSRANYNFNVTYLITLQQYAYLMALKDRVFRTTAAWVPSGDNNAHVPGEKKKKPNNKYRNMRILCGCWVWGTASAMLVGCGYRIWQGWHWYNFFPLILLQALQLLQTHKFILYS</sequence>
<feature type="region of interest" description="Disordered" evidence="7">
    <location>
        <begin position="150"/>
        <end position="173"/>
    </location>
</feature>
<keyword evidence="2" id="KW-0328">Glycosyltransferase</keyword>
<evidence type="ECO:0000259" key="9">
    <source>
        <dbReference type="Pfam" id="PF00535"/>
    </source>
</evidence>
<dbReference type="GO" id="GO:0016020">
    <property type="term" value="C:membrane"/>
    <property type="evidence" value="ECO:0007669"/>
    <property type="project" value="UniProtKB-SubCell"/>
</dbReference>
<evidence type="ECO:0000313" key="10">
    <source>
        <dbReference type="EMBL" id="KAF5323031.1"/>
    </source>
</evidence>
<keyword evidence="6 8" id="KW-0472">Membrane</keyword>
<evidence type="ECO:0000256" key="3">
    <source>
        <dbReference type="ARBA" id="ARBA00022679"/>
    </source>
</evidence>
<evidence type="ECO:0000256" key="8">
    <source>
        <dbReference type="SAM" id="Phobius"/>
    </source>
</evidence>
<dbReference type="GO" id="GO:0016757">
    <property type="term" value="F:glycosyltransferase activity"/>
    <property type="evidence" value="ECO:0007669"/>
    <property type="project" value="UniProtKB-KW"/>
</dbReference>
<comment type="subcellular location">
    <subcellularLocation>
        <location evidence="1">Membrane</location>
        <topology evidence="1">Multi-pass membrane protein</topology>
    </subcellularLocation>
</comment>
<gene>
    <name evidence="10" type="ORF">D9611_009271</name>
</gene>
<feature type="domain" description="Glycosyltransferase 2-like" evidence="9">
    <location>
        <begin position="444"/>
        <end position="606"/>
    </location>
</feature>
<keyword evidence="5 8" id="KW-1133">Transmembrane helix</keyword>
<dbReference type="AlphaFoldDB" id="A0A8H5BH47"/>
<feature type="transmembrane region" description="Helical" evidence="8">
    <location>
        <begin position="690"/>
        <end position="713"/>
    </location>
</feature>
<evidence type="ECO:0000256" key="7">
    <source>
        <dbReference type="SAM" id="MobiDB-lite"/>
    </source>
</evidence>
<accession>A0A8H5BH47</accession>
<name>A0A8H5BH47_9AGAR</name>
<evidence type="ECO:0000256" key="4">
    <source>
        <dbReference type="ARBA" id="ARBA00022692"/>
    </source>
</evidence>
<keyword evidence="11" id="KW-1185">Reference proteome</keyword>
<evidence type="ECO:0000256" key="6">
    <source>
        <dbReference type="ARBA" id="ARBA00023136"/>
    </source>
</evidence>
<keyword evidence="3" id="KW-0808">Transferase</keyword>
<dbReference type="SUPFAM" id="SSF53448">
    <property type="entry name" value="Nucleotide-diphospho-sugar transferases"/>
    <property type="match status" value="1"/>
</dbReference>
<reference evidence="10 11" key="1">
    <citation type="journal article" date="2020" name="ISME J.">
        <title>Uncovering the hidden diversity of litter-decomposition mechanisms in mushroom-forming fungi.</title>
        <authorList>
            <person name="Floudas D."/>
            <person name="Bentzer J."/>
            <person name="Ahren D."/>
            <person name="Johansson T."/>
            <person name="Persson P."/>
            <person name="Tunlid A."/>
        </authorList>
    </citation>
    <scope>NUCLEOTIDE SEQUENCE [LARGE SCALE GENOMIC DNA]</scope>
    <source>
        <strain evidence="10 11">CBS 175.51</strain>
    </source>
</reference>
<evidence type="ECO:0000256" key="2">
    <source>
        <dbReference type="ARBA" id="ARBA00022676"/>
    </source>
</evidence>
<dbReference type="Gene3D" id="3.90.550.10">
    <property type="entry name" value="Spore Coat Polysaccharide Biosynthesis Protein SpsA, Chain A"/>
    <property type="match status" value="1"/>
</dbReference>
<evidence type="ECO:0000256" key="5">
    <source>
        <dbReference type="ARBA" id="ARBA00022989"/>
    </source>
</evidence>
<dbReference type="InterPro" id="IPR050321">
    <property type="entry name" value="Glycosyltr_2/OpgH_subfam"/>
</dbReference>
<protein>
    <recommendedName>
        <fullName evidence="9">Glycosyltransferase 2-like domain-containing protein</fullName>
    </recommendedName>
</protein>
<dbReference type="InterPro" id="IPR029044">
    <property type="entry name" value="Nucleotide-diphossugar_trans"/>
</dbReference>